<comment type="caution">
    <text evidence="3">The sequence shown here is derived from an EMBL/GenBank/DDBJ whole genome shotgun (WGS) entry which is preliminary data.</text>
</comment>
<reference evidence="3" key="2">
    <citation type="submission" date="2023-05" db="EMBL/GenBank/DDBJ databases">
        <authorList>
            <consortium name="Lawrence Berkeley National Laboratory"/>
            <person name="Steindorff A."/>
            <person name="Hensen N."/>
            <person name="Bonometti L."/>
            <person name="Westerberg I."/>
            <person name="Brannstrom I.O."/>
            <person name="Guillou S."/>
            <person name="Cros-Aarteil S."/>
            <person name="Calhoun S."/>
            <person name="Haridas S."/>
            <person name="Kuo A."/>
            <person name="Mondo S."/>
            <person name="Pangilinan J."/>
            <person name="Riley R."/>
            <person name="Labutti K."/>
            <person name="Andreopoulos B."/>
            <person name="Lipzen A."/>
            <person name="Chen C."/>
            <person name="Yanf M."/>
            <person name="Daum C."/>
            <person name="Ng V."/>
            <person name="Clum A."/>
            <person name="Ohm R."/>
            <person name="Martin F."/>
            <person name="Silar P."/>
            <person name="Natvig D."/>
            <person name="Lalanne C."/>
            <person name="Gautier V."/>
            <person name="Ament-Velasquez S.L."/>
            <person name="Kruys A."/>
            <person name="Hutchinson M.I."/>
            <person name="Powell A.J."/>
            <person name="Barry K."/>
            <person name="Miller A.N."/>
            <person name="Grigoriev I.V."/>
            <person name="Debuchy R."/>
            <person name="Gladieux P."/>
            <person name="Thoren M.H."/>
            <person name="Johannesson H."/>
        </authorList>
    </citation>
    <scope>NUCLEOTIDE SEQUENCE</scope>
    <source>
        <strain evidence="3">CBS 103.79</strain>
    </source>
</reference>
<organism evidence="3 4">
    <name type="scientific">Staphylotrichum tortipilum</name>
    <dbReference type="NCBI Taxonomy" id="2831512"/>
    <lineage>
        <taxon>Eukaryota</taxon>
        <taxon>Fungi</taxon>
        <taxon>Dikarya</taxon>
        <taxon>Ascomycota</taxon>
        <taxon>Pezizomycotina</taxon>
        <taxon>Sordariomycetes</taxon>
        <taxon>Sordariomycetidae</taxon>
        <taxon>Sordariales</taxon>
        <taxon>Chaetomiaceae</taxon>
        <taxon>Staphylotrichum</taxon>
    </lineage>
</organism>
<feature type="compositionally biased region" description="Low complexity" evidence="1">
    <location>
        <begin position="195"/>
        <end position="215"/>
    </location>
</feature>
<evidence type="ECO:0000313" key="4">
    <source>
        <dbReference type="Proteomes" id="UP001303889"/>
    </source>
</evidence>
<dbReference type="PANTHER" id="PTHR40640:SF1">
    <property type="entry name" value="ANCHORED GLYCOPROTEIN, PUTATIVE (AFU_ORTHOLOGUE AFUA_8G04860)-RELATED"/>
    <property type="match status" value="1"/>
</dbReference>
<dbReference type="EMBL" id="MU855330">
    <property type="protein sequence ID" value="KAK3906304.1"/>
    <property type="molecule type" value="Genomic_DNA"/>
</dbReference>
<protein>
    <submittedName>
        <fullName evidence="3">Uncharacterized protein</fullName>
    </submittedName>
</protein>
<dbReference type="PANTHER" id="PTHR40640">
    <property type="entry name" value="ANCHORED GLYCOPROTEIN, PUTATIVE (AFU_ORTHOLOGUE AFUA_8G04860)-RELATED"/>
    <property type="match status" value="1"/>
</dbReference>
<keyword evidence="4" id="KW-1185">Reference proteome</keyword>
<sequence length="238" mass="22671">MKHTTSLLLAAATAGATLAAAAESTTVVQILIPMVDAQAIDASVISAGPTATSYFLACPSGAPSDECGLASGLTVLYGPSTMEYAMSFTTQLEGDSSIASYSATVNCKLNPAKQKADCTGSLNEDGITTTLSETIPNYTSYVVPITVTAGADKLSGNGGDDGKASATEGAGSGSAKTTMSTATVPTGTAGGASGSAGATGATGAAGSSSSSSTAGGARATQAAAVVVAAVAAAGAVMM</sequence>
<reference evidence="3" key="1">
    <citation type="journal article" date="2023" name="Mol. Phylogenet. Evol.">
        <title>Genome-scale phylogeny and comparative genomics of the fungal order Sordariales.</title>
        <authorList>
            <person name="Hensen N."/>
            <person name="Bonometti L."/>
            <person name="Westerberg I."/>
            <person name="Brannstrom I.O."/>
            <person name="Guillou S."/>
            <person name="Cros-Aarteil S."/>
            <person name="Calhoun S."/>
            <person name="Haridas S."/>
            <person name="Kuo A."/>
            <person name="Mondo S."/>
            <person name="Pangilinan J."/>
            <person name="Riley R."/>
            <person name="LaButti K."/>
            <person name="Andreopoulos B."/>
            <person name="Lipzen A."/>
            <person name="Chen C."/>
            <person name="Yan M."/>
            <person name="Daum C."/>
            <person name="Ng V."/>
            <person name="Clum A."/>
            <person name="Steindorff A."/>
            <person name="Ohm R.A."/>
            <person name="Martin F."/>
            <person name="Silar P."/>
            <person name="Natvig D.O."/>
            <person name="Lalanne C."/>
            <person name="Gautier V."/>
            <person name="Ament-Velasquez S.L."/>
            <person name="Kruys A."/>
            <person name="Hutchinson M.I."/>
            <person name="Powell A.J."/>
            <person name="Barry K."/>
            <person name="Miller A.N."/>
            <person name="Grigoriev I.V."/>
            <person name="Debuchy R."/>
            <person name="Gladieux P."/>
            <person name="Hiltunen Thoren M."/>
            <person name="Johannesson H."/>
        </authorList>
    </citation>
    <scope>NUCLEOTIDE SEQUENCE</scope>
    <source>
        <strain evidence="3">CBS 103.79</strain>
    </source>
</reference>
<evidence type="ECO:0000256" key="1">
    <source>
        <dbReference type="SAM" id="MobiDB-lite"/>
    </source>
</evidence>
<evidence type="ECO:0000313" key="3">
    <source>
        <dbReference type="EMBL" id="KAK3906304.1"/>
    </source>
</evidence>
<keyword evidence="2" id="KW-0732">Signal</keyword>
<feature type="signal peptide" evidence="2">
    <location>
        <begin position="1"/>
        <end position="21"/>
    </location>
</feature>
<dbReference type="Proteomes" id="UP001303889">
    <property type="component" value="Unassembled WGS sequence"/>
</dbReference>
<gene>
    <name evidence="3" type="ORF">C8A05DRAFT_29807</name>
</gene>
<name>A0AAN6RXD3_9PEZI</name>
<dbReference type="AlphaFoldDB" id="A0AAN6RXD3"/>
<feature type="compositionally biased region" description="Low complexity" evidence="1">
    <location>
        <begin position="164"/>
        <end position="187"/>
    </location>
</feature>
<evidence type="ECO:0000256" key="2">
    <source>
        <dbReference type="SAM" id="SignalP"/>
    </source>
</evidence>
<feature type="region of interest" description="Disordered" evidence="1">
    <location>
        <begin position="153"/>
        <end position="215"/>
    </location>
</feature>
<proteinExistence type="predicted"/>
<feature type="chain" id="PRO_5042915969" evidence="2">
    <location>
        <begin position="22"/>
        <end position="238"/>
    </location>
</feature>
<accession>A0AAN6RXD3</accession>